<dbReference type="CDD" id="cd00293">
    <property type="entry name" value="USP-like"/>
    <property type="match status" value="1"/>
</dbReference>
<sequence>MIKDILGLVDDGRTCAPFLRDLLGSALTLEAHTEIAVLTPVPLASNALAPLGAYYIPEFALRAQARLDMARVQQLVRDWGGRAEVWGLHDDVAWLPSDLRHSLPIADLIVAGSAGTWEIPWLRRRILESVILDSGTPLLLLPEGSPLPHIRHAVLGWKPSAESLRAMHEVVRLGQPGLRLDLVTIGAKPELQYEAHDPELAVIQHLRRHGVVVEHQWLRDEGAPAEQLQAFALRQRADLLAVGAFAHSRVREIFLGGVTRDILETPRLPVLLVH</sequence>
<accession>A0ABU9XQG3</accession>
<reference evidence="2 3" key="1">
    <citation type="submission" date="2024-05" db="EMBL/GenBank/DDBJ databases">
        <authorList>
            <person name="Liu Q."/>
            <person name="Xin Y.-H."/>
        </authorList>
    </citation>
    <scope>NUCLEOTIDE SEQUENCE [LARGE SCALE GENOMIC DNA]</scope>
    <source>
        <strain evidence="2 3">CGMCC 1.15349</strain>
    </source>
</reference>
<feature type="domain" description="UspA" evidence="1">
    <location>
        <begin position="190"/>
        <end position="274"/>
    </location>
</feature>
<dbReference type="Proteomes" id="UP001404104">
    <property type="component" value="Unassembled WGS sequence"/>
</dbReference>
<dbReference type="EMBL" id="JBDIMF010000001">
    <property type="protein sequence ID" value="MEN2784916.1"/>
    <property type="molecule type" value="Genomic_DNA"/>
</dbReference>
<protein>
    <submittedName>
        <fullName evidence="2">Universal stress protein</fullName>
    </submittedName>
</protein>
<evidence type="ECO:0000259" key="1">
    <source>
        <dbReference type="Pfam" id="PF00582"/>
    </source>
</evidence>
<dbReference type="Pfam" id="PF00582">
    <property type="entry name" value="Usp"/>
    <property type="match status" value="1"/>
</dbReference>
<evidence type="ECO:0000313" key="3">
    <source>
        <dbReference type="Proteomes" id="UP001404104"/>
    </source>
</evidence>
<dbReference type="RefSeq" id="WP_345862296.1">
    <property type="nucleotide sequence ID" value="NZ_JBDIMF010000001.1"/>
</dbReference>
<dbReference type="Gene3D" id="3.40.50.12370">
    <property type="match status" value="1"/>
</dbReference>
<dbReference type="SUPFAM" id="SSF52402">
    <property type="entry name" value="Adenine nucleotide alpha hydrolases-like"/>
    <property type="match status" value="1"/>
</dbReference>
<dbReference type="InterPro" id="IPR006016">
    <property type="entry name" value="UspA"/>
</dbReference>
<gene>
    <name evidence="2" type="ORF">ABC969_00575</name>
</gene>
<keyword evidence="3" id="KW-1185">Reference proteome</keyword>
<name>A0ABU9XQG3_9SPHN</name>
<comment type="caution">
    <text evidence="2">The sequence shown here is derived from an EMBL/GenBank/DDBJ whole genome shotgun (WGS) entry which is preliminary data.</text>
</comment>
<evidence type="ECO:0000313" key="2">
    <source>
        <dbReference type="EMBL" id="MEN2784916.1"/>
    </source>
</evidence>
<proteinExistence type="predicted"/>
<organism evidence="2 3">
    <name type="scientific">Sphingomonas qilianensis</name>
    <dbReference type="NCBI Taxonomy" id="1736690"/>
    <lineage>
        <taxon>Bacteria</taxon>
        <taxon>Pseudomonadati</taxon>
        <taxon>Pseudomonadota</taxon>
        <taxon>Alphaproteobacteria</taxon>
        <taxon>Sphingomonadales</taxon>
        <taxon>Sphingomonadaceae</taxon>
        <taxon>Sphingomonas</taxon>
    </lineage>
</organism>